<reference evidence="2" key="1">
    <citation type="submission" date="2019-10" db="EMBL/GenBank/DDBJ databases">
        <authorList>
            <person name="Zhang R."/>
            <person name="Pan Y."/>
            <person name="Wang J."/>
            <person name="Ma R."/>
            <person name="Yu S."/>
        </authorList>
    </citation>
    <scope>NUCLEOTIDE SEQUENCE</scope>
    <source>
        <strain evidence="2">LA-IB0</strain>
        <tissue evidence="2">Leaf</tissue>
    </source>
</reference>
<gene>
    <name evidence="2" type="ORF">BUALT_Bualt18G0040600</name>
</gene>
<protein>
    <recommendedName>
        <fullName evidence="4">Retrotransposon gag domain-containing protein</fullName>
    </recommendedName>
</protein>
<sequence length="886" mass="98468">MPKLFEVEFPAQNFMKNDFELSLDYSGINSVTAIFDIGNRIGQAGTDFGACLNGVVQQLFRLLPLPFRHDDNMGVSLGTAGNDLRTNVGVTLQEDLGSLAGRFEDNGFSGNGAAVEEGSTEDETFLVNDMALKHLGRSQGTINVTSAYDSRTRNFENCLNARGDLWRVEALRGSSTSGNINSSLFLVQLGPILFVRDSTLLLPVHLSKQHLLWYGYDRKNGMHSLCPAVWSKHRRWLLMSMIRLNPLACSFLDLQFPNGQVTYVSGEGLSTSAFVPVCGGLLQAQGQYPGEMKFSFSCKSHRLCYLFFFFGVSLLLAFIANTCYSAATMSEVSEKTPSSTKVAAPFEQSTNNASSELQGMHYSYRLDGRNYLQWSQLVRTFLKGRGKIAHLTGPVPQTSDPAFAAWDIEDSMLMSWLWNSMQPEVSKNYMFLPTAKDIWDTVKRTYSKVQDASVIFEIKTKITSTKQGSLSVTDYYNQMNGYWIELDHYQDVKMVCSEDATTLTTMLERDRIVEFLAGLNPEYDQIRIQILGKKKLPSLNEVFSMIRSEEHRRIAMLDESNIDRSAMISAKPVDPHTRPQNLPSASMSKNSSSRQKQNREGLWCTYCRKSKHTNDTCFKLHGKEAVLNRIGGFKNLQSRNQANLASHEPNEVLEKPTTMVPELGEFSEDEISKLRSFLKTIQSSSCALAQTDSHVLNENGQSISVSGDQDQQEISDSLTKQPSIPSVVRFKGSPYVFKRRSQPILDSQHVPNSSPNSEKLFFSNTSGTHASQILSAQFALSLDQALAWKRSGLMVRPTVQFSFCPTFGGSSPGLRMELTHSLKEELNLICGCALVTHPSAFASISVGRSKSNGNVGSTEVVVKVETPLGSFGRPSFSVQLNSGFEF</sequence>
<evidence type="ECO:0000313" key="2">
    <source>
        <dbReference type="EMBL" id="KAG8364842.1"/>
    </source>
</evidence>
<dbReference type="Proteomes" id="UP000826271">
    <property type="component" value="Unassembled WGS sequence"/>
</dbReference>
<comment type="caution">
    <text evidence="2">The sequence shown here is derived from an EMBL/GenBank/DDBJ whole genome shotgun (WGS) entry which is preliminary data.</text>
</comment>
<proteinExistence type="predicted"/>
<dbReference type="EMBL" id="WHWC01000018">
    <property type="protein sequence ID" value="KAG8364842.1"/>
    <property type="molecule type" value="Genomic_DNA"/>
</dbReference>
<keyword evidence="3" id="KW-1185">Reference proteome</keyword>
<dbReference type="PANTHER" id="PTHR34541">
    <property type="entry name" value="OS01G0729900 PROTEIN"/>
    <property type="match status" value="1"/>
</dbReference>
<organism evidence="2 3">
    <name type="scientific">Buddleja alternifolia</name>
    <dbReference type="NCBI Taxonomy" id="168488"/>
    <lineage>
        <taxon>Eukaryota</taxon>
        <taxon>Viridiplantae</taxon>
        <taxon>Streptophyta</taxon>
        <taxon>Embryophyta</taxon>
        <taxon>Tracheophyta</taxon>
        <taxon>Spermatophyta</taxon>
        <taxon>Magnoliopsida</taxon>
        <taxon>eudicotyledons</taxon>
        <taxon>Gunneridae</taxon>
        <taxon>Pentapetalae</taxon>
        <taxon>asterids</taxon>
        <taxon>lamiids</taxon>
        <taxon>Lamiales</taxon>
        <taxon>Scrophulariaceae</taxon>
        <taxon>Buddlejeae</taxon>
        <taxon>Buddleja</taxon>
    </lineage>
</organism>
<dbReference type="PANTHER" id="PTHR34541:SF2">
    <property type="entry name" value="OS01G0729900 PROTEIN"/>
    <property type="match status" value="1"/>
</dbReference>
<dbReference type="Pfam" id="PF14223">
    <property type="entry name" value="Retrotran_gag_2"/>
    <property type="match status" value="1"/>
</dbReference>
<feature type="region of interest" description="Disordered" evidence="1">
    <location>
        <begin position="568"/>
        <end position="596"/>
    </location>
</feature>
<dbReference type="AlphaFoldDB" id="A0AAV6W8H7"/>
<feature type="compositionally biased region" description="Polar residues" evidence="1">
    <location>
        <begin position="578"/>
        <end position="595"/>
    </location>
</feature>
<evidence type="ECO:0000313" key="3">
    <source>
        <dbReference type="Proteomes" id="UP000826271"/>
    </source>
</evidence>
<accession>A0AAV6W8H7</accession>
<feature type="region of interest" description="Disordered" evidence="1">
    <location>
        <begin position="700"/>
        <end position="719"/>
    </location>
</feature>
<evidence type="ECO:0000256" key="1">
    <source>
        <dbReference type="SAM" id="MobiDB-lite"/>
    </source>
</evidence>
<name>A0AAV6W8H7_9LAMI</name>
<evidence type="ECO:0008006" key="4">
    <source>
        <dbReference type="Google" id="ProtNLM"/>
    </source>
</evidence>